<name>A0AAW9Z023_9STAP</name>
<dbReference type="Proteomes" id="UP000646308">
    <property type="component" value="Unassembled WGS sequence"/>
</dbReference>
<dbReference type="RefSeq" id="WP_015978228.1">
    <property type="nucleotide sequence ID" value="NZ_CP045927.1"/>
</dbReference>
<dbReference type="AlphaFoldDB" id="A0AAW9Z023"/>
<sequence>MGLLDRFYLYKNDKPVVSVIPQHGKYYVCGYGFNGYFYLNDYMTEDELEQFIADKGLSR</sequence>
<evidence type="ECO:0000313" key="1">
    <source>
        <dbReference type="EMBL" id="NJI02256.1"/>
    </source>
</evidence>
<dbReference type="EMBL" id="WMFL01000081">
    <property type="protein sequence ID" value="NJI03088.1"/>
    <property type="molecule type" value="Genomic_DNA"/>
</dbReference>
<reference evidence="2" key="1">
    <citation type="submission" date="2019-11" db="EMBL/GenBank/DDBJ databases">
        <title>Whole genome comparisons of Staphylococcus agnetis isolates from cattle and chickens.</title>
        <authorList>
            <person name="Rhoads D."/>
            <person name="Shwani A."/>
            <person name="Adkins P."/>
            <person name="Calcutt M."/>
            <person name="Middleton J."/>
        </authorList>
    </citation>
    <scope>NUCLEOTIDE SEQUENCE</scope>
    <source>
        <strain evidence="2">1387</strain>
    </source>
</reference>
<evidence type="ECO:0000313" key="3">
    <source>
        <dbReference type="Proteomes" id="UP000646308"/>
    </source>
</evidence>
<gene>
    <name evidence="1" type="ORF">GLV84_05200</name>
    <name evidence="2" type="ORF">GLV84_09640</name>
</gene>
<accession>A0AAW9Z023</accession>
<comment type="caution">
    <text evidence="2">The sequence shown here is derived from an EMBL/GenBank/DDBJ whole genome shotgun (WGS) entry which is preliminary data.</text>
</comment>
<proteinExistence type="predicted"/>
<dbReference type="GeneID" id="57691928"/>
<protein>
    <submittedName>
        <fullName evidence="2">Uncharacterized protein</fullName>
    </submittedName>
</protein>
<organism evidence="2 3">
    <name type="scientific">Staphylococcus agnetis</name>
    <dbReference type="NCBI Taxonomy" id="985762"/>
    <lineage>
        <taxon>Bacteria</taxon>
        <taxon>Bacillati</taxon>
        <taxon>Bacillota</taxon>
        <taxon>Bacilli</taxon>
        <taxon>Bacillales</taxon>
        <taxon>Staphylococcaceae</taxon>
        <taxon>Staphylococcus</taxon>
    </lineage>
</organism>
<dbReference type="EMBL" id="WMFL01000069">
    <property type="protein sequence ID" value="NJI02256.1"/>
    <property type="molecule type" value="Genomic_DNA"/>
</dbReference>
<evidence type="ECO:0000313" key="2">
    <source>
        <dbReference type="EMBL" id="NJI03088.1"/>
    </source>
</evidence>